<accession>A0A067RSQ4</accession>
<dbReference type="Proteomes" id="UP000027135">
    <property type="component" value="Unassembled WGS sequence"/>
</dbReference>
<keyword evidence="3 8" id="KW-0698">rRNA processing</keyword>
<comment type="subcellular location">
    <subcellularLocation>
        <location evidence="1 8">Nucleus</location>
        <location evidence="1 8">Nucleolus</location>
    </subcellularLocation>
</comment>
<keyword evidence="2 8" id="KW-0690">Ribosome biogenesis</keyword>
<evidence type="ECO:0000256" key="9">
    <source>
        <dbReference type="SAM" id="MobiDB-lite"/>
    </source>
</evidence>
<comment type="subunit">
    <text evidence="8">Component of the small nucleolar ribonucleoprotein particles containing H/ACA-type snoRNAs (H/ACA snoRNPs).</text>
</comment>
<evidence type="ECO:0000256" key="4">
    <source>
        <dbReference type="ARBA" id="ARBA00022884"/>
    </source>
</evidence>
<evidence type="ECO:0000256" key="3">
    <source>
        <dbReference type="ARBA" id="ARBA00022552"/>
    </source>
</evidence>
<evidence type="ECO:0000313" key="11">
    <source>
        <dbReference type="Proteomes" id="UP000027135"/>
    </source>
</evidence>
<dbReference type="Pfam" id="PF04410">
    <property type="entry name" value="Gar1"/>
    <property type="match status" value="1"/>
</dbReference>
<evidence type="ECO:0000256" key="8">
    <source>
        <dbReference type="RuleBase" id="RU364004"/>
    </source>
</evidence>
<dbReference type="InParanoid" id="A0A067RSQ4"/>
<organism evidence="10 11">
    <name type="scientific">Zootermopsis nevadensis</name>
    <name type="common">Dampwood termite</name>
    <dbReference type="NCBI Taxonomy" id="136037"/>
    <lineage>
        <taxon>Eukaryota</taxon>
        <taxon>Metazoa</taxon>
        <taxon>Ecdysozoa</taxon>
        <taxon>Arthropoda</taxon>
        <taxon>Hexapoda</taxon>
        <taxon>Insecta</taxon>
        <taxon>Pterygota</taxon>
        <taxon>Neoptera</taxon>
        <taxon>Polyneoptera</taxon>
        <taxon>Dictyoptera</taxon>
        <taxon>Blattodea</taxon>
        <taxon>Blattoidea</taxon>
        <taxon>Termitoidae</taxon>
        <taxon>Termopsidae</taxon>
        <taxon>Zootermopsis</taxon>
    </lineage>
</organism>
<feature type="region of interest" description="Disordered" evidence="9">
    <location>
        <begin position="27"/>
        <end position="60"/>
    </location>
</feature>
<keyword evidence="6 8" id="KW-0687">Ribonucleoprotein</keyword>
<dbReference type="OrthoDB" id="2187159at2759"/>
<dbReference type="GO" id="GO:0034513">
    <property type="term" value="F:box H/ACA snoRNA binding"/>
    <property type="evidence" value="ECO:0007669"/>
    <property type="project" value="TreeGrafter"/>
</dbReference>
<dbReference type="GO" id="GO:0031429">
    <property type="term" value="C:box H/ACA snoRNP complex"/>
    <property type="evidence" value="ECO:0007669"/>
    <property type="project" value="TreeGrafter"/>
</dbReference>
<comment type="function">
    <text evidence="8">Required for ribosome biogenesis. Part of a complex which catalyzes pseudouridylation of rRNA. This involves the isomerization of uridine such that the ribose is subsequently attached to C5, instead of the normal N1. Pseudouridine ("psi") residues may serve to stabilize the conformation of rRNAs.</text>
</comment>
<dbReference type="InterPro" id="IPR038664">
    <property type="entry name" value="Gar1/Naf1_Cbf5-bd_sf"/>
</dbReference>
<protein>
    <recommendedName>
        <fullName evidence="8">H/ACA ribonucleoprotein complex subunit</fullName>
    </recommendedName>
</protein>
<evidence type="ECO:0000256" key="6">
    <source>
        <dbReference type="ARBA" id="ARBA00023274"/>
    </source>
</evidence>
<feature type="region of interest" description="Disordered" evidence="9">
    <location>
        <begin position="149"/>
        <end position="213"/>
    </location>
</feature>
<evidence type="ECO:0000256" key="2">
    <source>
        <dbReference type="ARBA" id="ARBA00022517"/>
    </source>
</evidence>
<dbReference type="PANTHER" id="PTHR23237:SF6">
    <property type="entry name" value="H_ACA RIBONUCLEOPROTEIN COMPLEX SUBUNIT 1"/>
    <property type="match status" value="1"/>
</dbReference>
<evidence type="ECO:0000256" key="1">
    <source>
        <dbReference type="ARBA" id="ARBA00004604"/>
    </source>
</evidence>
<keyword evidence="5 8" id="KW-0539">Nucleus</keyword>
<dbReference type="GO" id="GO:0000454">
    <property type="term" value="P:snoRNA guided rRNA pseudouridine synthesis"/>
    <property type="evidence" value="ECO:0007669"/>
    <property type="project" value="TreeGrafter"/>
</dbReference>
<dbReference type="EMBL" id="KK852483">
    <property type="protein sequence ID" value="KDR22849.1"/>
    <property type="molecule type" value="Genomic_DNA"/>
</dbReference>
<keyword evidence="11" id="KW-1185">Reference proteome</keyword>
<proteinExistence type="inferred from homology"/>
<name>A0A067RSQ4_ZOONE</name>
<dbReference type="InterPro" id="IPR009000">
    <property type="entry name" value="Transl_B-barrel_sf"/>
</dbReference>
<dbReference type="STRING" id="136037.A0A067RSQ4"/>
<evidence type="ECO:0000313" key="10">
    <source>
        <dbReference type="EMBL" id="KDR22849.1"/>
    </source>
</evidence>
<comment type="similarity">
    <text evidence="7 8">Belongs to the GAR1 family.</text>
</comment>
<dbReference type="Gene3D" id="2.40.10.230">
    <property type="entry name" value="Probable tRNA pseudouridine synthase domain"/>
    <property type="match status" value="1"/>
</dbReference>
<feature type="compositionally biased region" description="Gly residues" evidence="9">
    <location>
        <begin position="27"/>
        <end position="52"/>
    </location>
</feature>
<evidence type="ECO:0000256" key="7">
    <source>
        <dbReference type="ARBA" id="ARBA00038293"/>
    </source>
</evidence>
<dbReference type="OMA" id="KPQDGIV"/>
<gene>
    <name evidence="10" type="ORF">L798_00166</name>
</gene>
<dbReference type="FunFam" id="2.40.10.230:FF:000001">
    <property type="entry name" value="H/ACA ribonucleoprotein complex subunit"/>
    <property type="match status" value="1"/>
</dbReference>
<dbReference type="PANTHER" id="PTHR23237">
    <property type="entry name" value="NUCLEOLAR PROTEIN FAMILY A MEMBER 1 SNORNP PROTEIN GAR1"/>
    <property type="match status" value="1"/>
</dbReference>
<sequence>MSFHSRGRGGGGGYGRGGGGYGRGGGGGGGYGGGGSNYGRGGRGRGGGGRNSFGGFQDQGPPEEVIPLGSYLYPAQDDLVVKAEIEDVPYFNAPIYLDNKEQIGKIDEIFGTIRDYYVSVKLTEDIKVKSFKRNQKLFINPQKLLPLKRFLPQPPGSVQKRGGGGRGRGGGQRGGRGGGFRGRGGGGGGFNRGGGAGRGSGGGFRRGGGGWNR</sequence>
<reference evidence="10 11" key="1">
    <citation type="journal article" date="2014" name="Nat. Commun.">
        <title>Molecular traces of alternative social organization in a termite genome.</title>
        <authorList>
            <person name="Terrapon N."/>
            <person name="Li C."/>
            <person name="Robertson H.M."/>
            <person name="Ji L."/>
            <person name="Meng X."/>
            <person name="Booth W."/>
            <person name="Chen Z."/>
            <person name="Childers C.P."/>
            <person name="Glastad K.M."/>
            <person name="Gokhale K."/>
            <person name="Gowin J."/>
            <person name="Gronenberg W."/>
            <person name="Hermansen R.A."/>
            <person name="Hu H."/>
            <person name="Hunt B.G."/>
            <person name="Huylmans A.K."/>
            <person name="Khalil S.M."/>
            <person name="Mitchell R.D."/>
            <person name="Munoz-Torres M.C."/>
            <person name="Mustard J.A."/>
            <person name="Pan H."/>
            <person name="Reese J.T."/>
            <person name="Scharf M.E."/>
            <person name="Sun F."/>
            <person name="Vogel H."/>
            <person name="Xiao J."/>
            <person name="Yang W."/>
            <person name="Yang Z."/>
            <person name="Yang Z."/>
            <person name="Zhou J."/>
            <person name="Zhu J."/>
            <person name="Brent C.S."/>
            <person name="Elsik C.G."/>
            <person name="Goodisman M.A."/>
            <person name="Liberles D.A."/>
            <person name="Roe R.M."/>
            <person name="Vargo E.L."/>
            <person name="Vilcinskas A."/>
            <person name="Wang J."/>
            <person name="Bornberg-Bauer E."/>
            <person name="Korb J."/>
            <person name="Zhang G."/>
            <person name="Liebig J."/>
        </authorList>
    </citation>
    <scope>NUCLEOTIDE SEQUENCE [LARGE SCALE GENOMIC DNA]</scope>
    <source>
        <tissue evidence="10">Whole organism</tissue>
    </source>
</reference>
<feature type="compositionally biased region" description="Gly residues" evidence="9">
    <location>
        <begin position="161"/>
        <end position="213"/>
    </location>
</feature>
<dbReference type="eggNOG" id="KOG3262">
    <property type="taxonomic scope" value="Eukaryota"/>
</dbReference>
<evidence type="ECO:0000256" key="5">
    <source>
        <dbReference type="ARBA" id="ARBA00023242"/>
    </source>
</evidence>
<dbReference type="InterPro" id="IPR007504">
    <property type="entry name" value="H/ACA_rnp_Gar1/Naf1"/>
</dbReference>
<keyword evidence="4 8" id="KW-0694">RNA-binding</keyword>
<dbReference type="AlphaFoldDB" id="A0A067RSQ4"/>
<dbReference type="SUPFAM" id="SSF50447">
    <property type="entry name" value="Translation proteins"/>
    <property type="match status" value="1"/>
</dbReference>